<dbReference type="InterPro" id="IPR007492">
    <property type="entry name" value="LytTR_DNA-bd_dom"/>
</dbReference>
<name>A0A3E0EUL0_9FLAO</name>
<protein>
    <submittedName>
        <fullName evidence="4">LytTR family two component transcriptional regulator</fullName>
    </submittedName>
</protein>
<dbReference type="GO" id="GO:0003677">
    <property type="term" value="F:DNA binding"/>
    <property type="evidence" value="ECO:0007669"/>
    <property type="project" value="InterPro"/>
</dbReference>
<evidence type="ECO:0000313" key="4">
    <source>
        <dbReference type="EMBL" id="REH01856.1"/>
    </source>
</evidence>
<accession>A0A3E0EUL0</accession>
<dbReference type="PANTHER" id="PTHR37299">
    <property type="entry name" value="TRANSCRIPTIONAL REGULATOR-RELATED"/>
    <property type="match status" value="1"/>
</dbReference>
<organism evidence="4 5">
    <name type="scientific">Flavobacterium aquicola</name>
    <dbReference type="NCBI Taxonomy" id="1682742"/>
    <lineage>
        <taxon>Bacteria</taxon>
        <taxon>Pseudomonadati</taxon>
        <taxon>Bacteroidota</taxon>
        <taxon>Flavobacteriia</taxon>
        <taxon>Flavobacteriales</taxon>
        <taxon>Flavobacteriaceae</taxon>
        <taxon>Flavobacterium</taxon>
    </lineage>
</organism>
<dbReference type="AlphaFoldDB" id="A0A3E0EUL0"/>
<feature type="domain" description="Response regulatory" evidence="2">
    <location>
        <begin position="6"/>
        <end position="118"/>
    </location>
</feature>
<dbReference type="InterPro" id="IPR046947">
    <property type="entry name" value="LytR-like"/>
</dbReference>
<dbReference type="OrthoDB" id="2168082at2"/>
<evidence type="ECO:0000259" key="3">
    <source>
        <dbReference type="PROSITE" id="PS50930"/>
    </source>
</evidence>
<feature type="domain" description="HTH LytTR-type" evidence="3">
    <location>
        <begin position="148"/>
        <end position="253"/>
    </location>
</feature>
<reference evidence="4 5" key="1">
    <citation type="submission" date="2018-08" db="EMBL/GenBank/DDBJ databases">
        <title>Genomic Encyclopedia of Archaeal and Bacterial Type Strains, Phase II (KMG-II): from individual species to whole genera.</title>
        <authorList>
            <person name="Goeker M."/>
        </authorList>
    </citation>
    <scope>NUCLEOTIDE SEQUENCE [LARGE SCALE GENOMIC DNA]</scope>
    <source>
        <strain evidence="4 5">DSM 100880</strain>
    </source>
</reference>
<sequence length="254" mass="29386">MNKRYSTIIIDDEAPARLGLQNLLKEFPETFDVIDIAQNATEAQKKIEALNPDIIFLDIEMPGCTGFQLLERLETIPMVIFCTAYDQYSLEAFETNSIDYLVKPVKLERIEKTVQKLKTFHVKNASDEILKVLKDITNRKEEKKMTSITVKKNDKLIFIKLEDVSYFEADTNYTAIHSQSGTFLSTESISSLEKKLPDNFLRIHRSTIINKDYVKEAQKYFNSRYIITLNDVKNTSITSGRSYSENIKEYFGLF</sequence>
<dbReference type="SUPFAM" id="SSF52172">
    <property type="entry name" value="CheY-like"/>
    <property type="match status" value="1"/>
</dbReference>
<dbReference type="SMART" id="SM00850">
    <property type="entry name" value="LytTR"/>
    <property type="match status" value="1"/>
</dbReference>
<gene>
    <name evidence="4" type="ORF">C8P67_101340</name>
</gene>
<dbReference type="Pfam" id="PF04397">
    <property type="entry name" value="LytTR"/>
    <property type="match status" value="1"/>
</dbReference>
<keyword evidence="1" id="KW-0597">Phosphoprotein</keyword>
<dbReference type="EMBL" id="QUNI01000001">
    <property type="protein sequence ID" value="REH01856.1"/>
    <property type="molecule type" value="Genomic_DNA"/>
</dbReference>
<evidence type="ECO:0000259" key="2">
    <source>
        <dbReference type="PROSITE" id="PS50110"/>
    </source>
</evidence>
<dbReference type="Proteomes" id="UP000257136">
    <property type="component" value="Unassembled WGS sequence"/>
</dbReference>
<dbReference type="SMART" id="SM00448">
    <property type="entry name" value="REC"/>
    <property type="match status" value="1"/>
</dbReference>
<keyword evidence="5" id="KW-1185">Reference proteome</keyword>
<dbReference type="PANTHER" id="PTHR37299:SF1">
    <property type="entry name" value="STAGE 0 SPORULATION PROTEIN A HOMOLOG"/>
    <property type="match status" value="1"/>
</dbReference>
<comment type="caution">
    <text evidence="4">The sequence shown here is derived from an EMBL/GenBank/DDBJ whole genome shotgun (WGS) entry which is preliminary data.</text>
</comment>
<evidence type="ECO:0000256" key="1">
    <source>
        <dbReference type="PROSITE-ProRule" id="PRU00169"/>
    </source>
</evidence>
<dbReference type="RefSeq" id="WP_115809702.1">
    <property type="nucleotide sequence ID" value="NZ_QUNI01000001.1"/>
</dbReference>
<dbReference type="GO" id="GO:0000156">
    <property type="term" value="F:phosphorelay response regulator activity"/>
    <property type="evidence" value="ECO:0007669"/>
    <property type="project" value="InterPro"/>
</dbReference>
<dbReference type="Gene3D" id="3.40.50.2300">
    <property type="match status" value="1"/>
</dbReference>
<proteinExistence type="predicted"/>
<dbReference type="PROSITE" id="PS50110">
    <property type="entry name" value="RESPONSE_REGULATORY"/>
    <property type="match status" value="1"/>
</dbReference>
<dbReference type="InterPro" id="IPR001789">
    <property type="entry name" value="Sig_transdc_resp-reg_receiver"/>
</dbReference>
<dbReference type="PROSITE" id="PS50930">
    <property type="entry name" value="HTH_LYTTR"/>
    <property type="match status" value="1"/>
</dbReference>
<dbReference type="InterPro" id="IPR011006">
    <property type="entry name" value="CheY-like_superfamily"/>
</dbReference>
<dbReference type="Gene3D" id="2.40.50.1020">
    <property type="entry name" value="LytTr DNA-binding domain"/>
    <property type="match status" value="1"/>
</dbReference>
<feature type="modified residue" description="4-aspartylphosphate" evidence="1">
    <location>
        <position position="58"/>
    </location>
</feature>
<dbReference type="Pfam" id="PF00072">
    <property type="entry name" value="Response_reg"/>
    <property type="match status" value="1"/>
</dbReference>
<evidence type="ECO:0000313" key="5">
    <source>
        <dbReference type="Proteomes" id="UP000257136"/>
    </source>
</evidence>